<name>A0A1B2F5Y6_PSEPU</name>
<feature type="domain" description="VOC" evidence="2">
    <location>
        <begin position="8"/>
        <end position="139"/>
    </location>
</feature>
<dbReference type="Pfam" id="PF13669">
    <property type="entry name" value="Glyoxalase_4"/>
    <property type="match status" value="1"/>
</dbReference>
<gene>
    <name evidence="3" type="ORF">IEC33019_2003</name>
</gene>
<accession>A0A1B2F5Y6</accession>
<reference evidence="3" key="1">
    <citation type="submission" date="2016-07" db="EMBL/GenBank/DDBJ databases">
        <title>New class B carbapenemase carried by novel plasmid in Pseudomonas putida enviromental strain in eastern Amazonia.</title>
        <authorList>
            <person name="Souza C.O."/>
            <person name="Lima K.V."/>
            <person name="Brasiliense D.M."/>
            <person name="Perez-Chaparro P.J."/>
            <person name="Mamizuka E.M."/>
            <person name="Lima M.O."/>
            <person name="Lima L.N."/>
            <person name="McCulloch J.A."/>
        </authorList>
    </citation>
    <scope>NUCLEOTIDE SEQUENCE [LARGE SCALE GENOMIC DNA]</scope>
    <source>
        <strain evidence="3">IEC33019</strain>
    </source>
</reference>
<proteinExistence type="predicted"/>
<dbReference type="InterPro" id="IPR051785">
    <property type="entry name" value="MMCE/EMCE_epimerase"/>
</dbReference>
<dbReference type="PANTHER" id="PTHR43048">
    <property type="entry name" value="METHYLMALONYL-COA EPIMERASE"/>
    <property type="match status" value="1"/>
</dbReference>
<dbReference type="GO" id="GO:0046491">
    <property type="term" value="P:L-methylmalonyl-CoA metabolic process"/>
    <property type="evidence" value="ECO:0007669"/>
    <property type="project" value="TreeGrafter"/>
</dbReference>
<dbReference type="GO" id="GO:0004493">
    <property type="term" value="F:methylmalonyl-CoA epimerase activity"/>
    <property type="evidence" value="ECO:0007669"/>
    <property type="project" value="TreeGrafter"/>
</dbReference>
<evidence type="ECO:0000256" key="1">
    <source>
        <dbReference type="ARBA" id="ARBA00022723"/>
    </source>
</evidence>
<dbReference type="PANTHER" id="PTHR43048:SF3">
    <property type="entry name" value="METHYLMALONYL-COA EPIMERASE, MITOCHONDRIAL"/>
    <property type="match status" value="1"/>
</dbReference>
<evidence type="ECO:0000313" key="3">
    <source>
        <dbReference type="EMBL" id="ANY87564.1"/>
    </source>
</evidence>
<dbReference type="SUPFAM" id="SSF54593">
    <property type="entry name" value="Glyoxalase/Bleomycin resistance protein/Dihydroxybiphenyl dioxygenase"/>
    <property type="match status" value="1"/>
</dbReference>
<dbReference type="InterPro" id="IPR037523">
    <property type="entry name" value="VOC_core"/>
</dbReference>
<keyword evidence="1" id="KW-0479">Metal-binding</keyword>
<evidence type="ECO:0000259" key="2">
    <source>
        <dbReference type="PROSITE" id="PS51819"/>
    </source>
</evidence>
<organism evidence="3">
    <name type="scientific">Pseudomonas putida</name>
    <name type="common">Arthrobacter siderocapsulatus</name>
    <dbReference type="NCBI Taxonomy" id="303"/>
    <lineage>
        <taxon>Bacteria</taxon>
        <taxon>Pseudomonadati</taxon>
        <taxon>Pseudomonadota</taxon>
        <taxon>Gammaproteobacteria</taxon>
        <taxon>Pseudomonadales</taxon>
        <taxon>Pseudomonadaceae</taxon>
        <taxon>Pseudomonas</taxon>
    </lineage>
</organism>
<dbReference type="AlphaFoldDB" id="A0A1B2F5Y6"/>
<dbReference type="GO" id="GO:0046872">
    <property type="term" value="F:metal ion binding"/>
    <property type="evidence" value="ECO:0007669"/>
    <property type="project" value="UniProtKB-KW"/>
</dbReference>
<dbReference type="InterPro" id="IPR029068">
    <property type="entry name" value="Glyas_Bleomycin-R_OHBP_Dase"/>
</dbReference>
<dbReference type="PROSITE" id="PS51819">
    <property type="entry name" value="VOC"/>
    <property type="match status" value="1"/>
</dbReference>
<protein>
    <submittedName>
        <fullName evidence="3">Glyoxalase-like domain protein</fullName>
    </submittedName>
</protein>
<dbReference type="Gene3D" id="3.10.180.10">
    <property type="entry name" value="2,3-Dihydroxybiphenyl 1,2-Dioxygenase, domain 1"/>
    <property type="match status" value="1"/>
</dbReference>
<sequence>MHHAAPQAFDQLGFVVQDLDQSINHWLQLGVGPWTVFRDVQLQGNYQGQAVEVRMNVGLAYQGGLQIELIHTTSDGPSPYRDAQGLHHMAWLVDELDSAVARLRGRGLRPVFEAGNATTRVCYLENPNEPGVLFEVIEGAGLRQMIDHGIAQARDWDGEQPVRVFAA</sequence>
<dbReference type="EMBL" id="CP016634">
    <property type="protein sequence ID" value="ANY87564.1"/>
    <property type="molecule type" value="Genomic_DNA"/>
</dbReference>
<dbReference type="RefSeq" id="WP_070094317.1">
    <property type="nucleotide sequence ID" value="NZ_CP016634.1"/>
</dbReference>